<dbReference type="PANTHER" id="PTHR43283">
    <property type="entry name" value="BETA-LACTAMASE-RELATED"/>
    <property type="match status" value="1"/>
</dbReference>
<feature type="domain" description="Beta-lactamase-related" evidence="2">
    <location>
        <begin position="11"/>
        <end position="334"/>
    </location>
</feature>
<dbReference type="Pfam" id="PF07930">
    <property type="entry name" value="DAP_B"/>
    <property type="match status" value="1"/>
</dbReference>
<dbReference type="Gene3D" id="2.40.128.50">
    <property type="match status" value="2"/>
</dbReference>
<dbReference type="RefSeq" id="XP_033592393.1">
    <property type="nucleotide sequence ID" value="XM_033738218.1"/>
</dbReference>
<dbReference type="InterPro" id="IPR012338">
    <property type="entry name" value="Beta-lactam/transpept-like"/>
</dbReference>
<keyword evidence="1" id="KW-0378">Hydrolase</keyword>
<dbReference type="Pfam" id="PF00144">
    <property type="entry name" value="Beta-lactamase"/>
    <property type="match status" value="1"/>
</dbReference>
<name>A0A6A6Q1F2_9PEZI</name>
<dbReference type="EMBL" id="MU001633">
    <property type="protein sequence ID" value="KAF2485824.1"/>
    <property type="molecule type" value="Genomic_DNA"/>
</dbReference>
<keyword evidence="5" id="KW-1185">Reference proteome</keyword>
<protein>
    <submittedName>
        <fullName evidence="4">Beta-lactamase/transpeptidase-like protein</fullName>
    </submittedName>
</protein>
<evidence type="ECO:0000313" key="4">
    <source>
        <dbReference type="EMBL" id="KAF2485824.1"/>
    </source>
</evidence>
<organism evidence="4 5">
    <name type="scientific">Neohortaea acidophila</name>
    <dbReference type="NCBI Taxonomy" id="245834"/>
    <lineage>
        <taxon>Eukaryota</taxon>
        <taxon>Fungi</taxon>
        <taxon>Dikarya</taxon>
        <taxon>Ascomycota</taxon>
        <taxon>Pezizomycotina</taxon>
        <taxon>Dothideomycetes</taxon>
        <taxon>Dothideomycetidae</taxon>
        <taxon>Mycosphaerellales</taxon>
        <taxon>Teratosphaeriaceae</taxon>
        <taxon>Neohortaea</taxon>
    </lineage>
</organism>
<dbReference type="InterPro" id="IPR027279">
    <property type="entry name" value="D_amino_pept/lipop_sf"/>
</dbReference>
<evidence type="ECO:0000259" key="2">
    <source>
        <dbReference type="Pfam" id="PF00144"/>
    </source>
</evidence>
<dbReference type="InterPro" id="IPR050789">
    <property type="entry name" value="Diverse_Enzym_Activities"/>
</dbReference>
<dbReference type="NCBIfam" id="NF009622">
    <property type="entry name" value="PRK13128.1"/>
    <property type="match status" value="1"/>
</dbReference>
<dbReference type="InterPro" id="IPR001466">
    <property type="entry name" value="Beta-lactam-related"/>
</dbReference>
<dbReference type="AlphaFoldDB" id="A0A6A6Q1F2"/>
<dbReference type="InterPro" id="IPR012856">
    <property type="entry name" value="DAP_B_dom"/>
</dbReference>
<sequence length="547" mass="59644">MSSTKSRAEIDSILSAIPHKARGPGGSAAVIKDGEVVSQLSWGYANLEQRVPMSATTVLPICSISKQMVCLAMTSLCRNPTPAMLMKDQSPWELMTAEMKRLLPHLDGHPGGELRLEHLFNMQSGIRDYWVMTTLYGAFPDQAFSISSDAPKTLDLTKSFHFKPGSEFSYSNVNFFVLGRILENVSGQSLSQLLSERVFVPAGMTTASLYINTQGIPLPIVGYEGTEELGYFPAVNRIEWAGDAGIGASLADMIAYERYLQASYSDASSLYHHNSQQQKFNDGMPASYGFGLGRVKLAGKEVIGHGGALRGFRLQRVHMPSEQLSVIIMLNFENAKGSIVEDIFKAVLGHTDPEPATHITAAAEWAGSYLDEGTQLHTSVRTVADKPGKVLIDYNRAEETFDLTSASQAECKQGEATIEGDVLTLKRTDDNRIARAHRLAKASEEAVTNVKGADYAGVYRCEESESTFLCTGEKGTLYGAFDGFLGKGPVWLMRYIGEDVWILSCPRGMDASPPGDWTLVFHRSGGAVTGVTIGCFLGRKVEFKKQS</sequence>
<keyword evidence="1" id="KW-0645">Protease</keyword>
<evidence type="ECO:0000313" key="5">
    <source>
        <dbReference type="Proteomes" id="UP000799767"/>
    </source>
</evidence>
<proteinExistence type="predicted"/>
<dbReference type="Proteomes" id="UP000799767">
    <property type="component" value="Unassembled WGS sequence"/>
</dbReference>
<dbReference type="GeneID" id="54479220"/>
<accession>A0A6A6Q1F2</accession>
<dbReference type="OrthoDB" id="5946976at2759"/>
<keyword evidence="1" id="KW-0031">Aminopeptidase</keyword>
<gene>
    <name evidence="4" type="ORF">BDY17DRAFT_352414</name>
</gene>
<evidence type="ECO:0000256" key="1">
    <source>
        <dbReference type="ARBA" id="ARBA00022438"/>
    </source>
</evidence>
<evidence type="ECO:0000259" key="3">
    <source>
        <dbReference type="Pfam" id="PF07930"/>
    </source>
</evidence>
<feature type="domain" description="D-aminopeptidase" evidence="3">
    <location>
        <begin position="360"/>
        <end position="544"/>
    </location>
</feature>
<dbReference type="SUPFAM" id="SSF50886">
    <property type="entry name" value="D-aminopeptidase, middle and C-terminal domains"/>
    <property type="match status" value="1"/>
</dbReference>
<dbReference type="SUPFAM" id="SSF56601">
    <property type="entry name" value="beta-lactamase/transpeptidase-like"/>
    <property type="match status" value="1"/>
</dbReference>
<reference evidence="4" key="1">
    <citation type="journal article" date="2020" name="Stud. Mycol.">
        <title>101 Dothideomycetes genomes: a test case for predicting lifestyles and emergence of pathogens.</title>
        <authorList>
            <person name="Haridas S."/>
            <person name="Albert R."/>
            <person name="Binder M."/>
            <person name="Bloem J."/>
            <person name="Labutti K."/>
            <person name="Salamov A."/>
            <person name="Andreopoulos B."/>
            <person name="Baker S."/>
            <person name="Barry K."/>
            <person name="Bills G."/>
            <person name="Bluhm B."/>
            <person name="Cannon C."/>
            <person name="Castanera R."/>
            <person name="Culley D."/>
            <person name="Daum C."/>
            <person name="Ezra D."/>
            <person name="Gonzalez J."/>
            <person name="Henrissat B."/>
            <person name="Kuo A."/>
            <person name="Liang C."/>
            <person name="Lipzen A."/>
            <person name="Lutzoni F."/>
            <person name="Magnuson J."/>
            <person name="Mondo S."/>
            <person name="Nolan M."/>
            <person name="Ohm R."/>
            <person name="Pangilinan J."/>
            <person name="Park H.-J."/>
            <person name="Ramirez L."/>
            <person name="Alfaro M."/>
            <person name="Sun H."/>
            <person name="Tritt A."/>
            <person name="Yoshinaga Y."/>
            <person name="Zwiers L.-H."/>
            <person name="Turgeon B."/>
            <person name="Goodwin S."/>
            <person name="Spatafora J."/>
            <person name="Crous P."/>
            <person name="Grigoriev I."/>
        </authorList>
    </citation>
    <scope>NUCLEOTIDE SEQUENCE</scope>
    <source>
        <strain evidence="4">CBS 113389</strain>
    </source>
</reference>
<dbReference type="GO" id="GO:0004177">
    <property type="term" value="F:aminopeptidase activity"/>
    <property type="evidence" value="ECO:0007669"/>
    <property type="project" value="UniProtKB-KW"/>
</dbReference>
<dbReference type="Gene3D" id="3.40.710.10">
    <property type="entry name" value="DD-peptidase/beta-lactamase superfamily"/>
    <property type="match status" value="1"/>
</dbReference>